<dbReference type="PANTHER" id="PTHR11373">
    <property type="entry name" value="DEOXYNUCLEOSIDE TRIPHOSPHATE TRIPHOSPHOHYDROLASE"/>
    <property type="match status" value="1"/>
</dbReference>
<dbReference type="Gene3D" id="3.30.70.2760">
    <property type="match status" value="1"/>
</dbReference>
<sequence>MVEDSKLGDLFQDEEINFIKELIHSKEGQRTGEKNKEFFVRSKIISNERTGIDVDKFDYFARDCHALGFSNMFDHKRFMLMARLVWCDDDKLHICYKDKELDNLIVMFQTRFILHLFAYKHSVVCALDKMVCEAFLLADEYISTQGDDDKFYSLTKSIENMGAFGRLSDSVLYRIRDYQLSEEDDDEKKKKIKAAQLLVERIAERRLYTLVHSIKNYNQEEMTGDMNEEAIVKLGKGKFEGKNIYVEIAQFDFGMKSENPLKELYVYTKQEPNKAVRFNRDMVSQLLLPKIFSEWIVRVYCKAEDKDKKKEMKKAAKGCPTQQMLNRANSVKVECVTGTSLD</sequence>
<name>A0AAE1CWR3_9GAST</name>
<gene>
    <name evidence="1" type="ORF">RRG08_017592</name>
</gene>
<dbReference type="PANTHER" id="PTHR11373:SF4">
    <property type="entry name" value="DEOXYNUCLEOSIDE TRIPHOSPHATE TRIPHOSPHOHYDROLASE SAMHD1"/>
    <property type="match status" value="1"/>
</dbReference>
<dbReference type="SUPFAM" id="SSF109604">
    <property type="entry name" value="HD-domain/PDEase-like"/>
    <property type="match status" value="1"/>
</dbReference>
<dbReference type="Proteomes" id="UP001283361">
    <property type="component" value="Unassembled WGS sequence"/>
</dbReference>
<dbReference type="AlphaFoldDB" id="A0AAE1CWR3"/>
<dbReference type="GO" id="GO:0006203">
    <property type="term" value="P:dGTP catabolic process"/>
    <property type="evidence" value="ECO:0007669"/>
    <property type="project" value="TreeGrafter"/>
</dbReference>
<dbReference type="EMBL" id="JAWDGP010006426">
    <property type="protein sequence ID" value="KAK3741463.1"/>
    <property type="molecule type" value="Genomic_DNA"/>
</dbReference>
<comment type="caution">
    <text evidence="1">The sequence shown here is derived from an EMBL/GenBank/DDBJ whole genome shotgun (WGS) entry which is preliminary data.</text>
</comment>
<dbReference type="InterPro" id="IPR050135">
    <property type="entry name" value="dGTPase-like"/>
</dbReference>
<accession>A0AAE1CWR3</accession>
<evidence type="ECO:0000313" key="2">
    <source>
        <dbReference type="Proteomes" id="UP001283361"/>
    </source>
</evidence>
<dbReference type="GO" id="GO:0008832">
    <property type="term" value="F:dGTPase activity"/>
    <property type="evidence" value="ECO:0007669"/>
    <property type="project" value="TreeGrafter"/>
</dbReference>
<keyword evidence="2" id="KW-1185">Reference proteome</keyword>
<organism evidence="1 2">
    <name type="scientific">Elysia crispata</name>
    <name type="common">lettuce slug</name>
    <dbReference type="NCBI Taxonomy" id="231223"/>
    <lineage>
        <taxon>Eukaryota</taxon>
        <taxon>Metazoa</taxon>
        <taxon>Spiralia</taxon>
        <taxon>Lophotrochozoa</taxon>
        <taxon>Mollusca</taxon>
        <taxon>Gastropoda</taxon>
        <taxon>Heterobranchia</taxon>
        <taxon>Euthyneura</taxon>
        <taxon>Panpulmonata</taxon>
        <taxon>Sacoglossa</taxon>
        <taxon>Placobranchoidea</taxon>
        <taxon>Plakobranchidae</taxon>
        <taxon>Elysia</taxon>
    </lineage>
</organism>
<reference evidence="1" key="1">
    <citation type="journal article" date="2023" name="G3 (Bethesda)">
        <title>A reference genome for the long-term kleptoplast-retaining sea slug Elysia crispata morphotype clarki.</title>
        <authorList>
            <person name="Eastman K.E."/>
            <person name="Pendleton A.L."/>
            <person name="Shaikh M.A."/>
            <person name="Suttiyut T."/>
            <person name="Ogas R."/>
            <person name="Tomko P."/>
            <person name="Gavelis G."/>
            <person name="Widhalm J.R."/>
            <person name="Wisecaver J.H."/>
        </authorList>
    </citation>
    <scope>NUCLEOTIDE SEQUENCE</scope>
    <source>
        <strain evidence="1">ECLA1</strain>
    </source>
</reference>
<evidence type="ECO:0000313" key="1">
    <source>
        <dbReference type="EMBL" id="KAK3741463.1"/>
    </source>
</evidence>
<dbReference type="Gene3D" id="1.10.3210.10">
    <property type="entry name" value="Hypothetical protein af1432"/>
    <property type="match status" value="1"/>
</dbReference>
<proteinExistence type="predicted"/>
<protein>
    <submittedName>
        <fullName evidence="1">Uncharacterized protein</fullName>
    </submittedName>
</protein>
<dbReference type="GO" id="GO:0005634">
    <property type="term" value="C:nucleus"/>
    <property type="evidence" value="ECO:0007669"/>
    <property type="project" value="TreeGrafter"/>
</dbReference>